<dbReference type="AlphaFoldDB" id="A0A4U9IG15"/>
<name>A0A4U9IG15_9ENTR</name>
<dbReference type="PANTHER" id="PTHR42859:SF17">
    <property type="entry name" value="ELECTRON TRANSPORT PROTEIN HYDN-RELATED"/>
    <property type="match status" value="1"/>
</dbReference>
<evidence type="ECO:0000313" key="7">
    <source>
        <dbReference type="EMBL" id="VTP76086.1"/>
    </source>
</evidence>
<sequence length="181" mass="19674">MNRFIIADASKCIGCRTCEVACVVSHHDTQDCASLTPQNFLPRIHVIKGVNVSTATMCRQCEDAPCASVCPNGAITRDNDFVHVPPGALHRVQNLRGGLPVRRDGSGAASGCAQHRCRLNVMSEKAEANKCDLCYHQPDGPACIQACPTNAIVCIDRQKLEQLSLEKRRRAAMDTLSSQML</sequence>
<accession>A0A4U9IG15</accession>
<evidence type="ECO:0000256" key="2">
    <source>
        <dbReference type="ARBA" id="ARBA00022723"/>
    </source>
</evidence>
<organism evidence="7 8">
    <name type="scientific">Leclercia adecarboxylata</name>
    <dbReference type="NCBI Taxonomy" id="83655"/>
    <lineage>
        <taxon>Bacteria</taxon>
        <taxon>Pseudomonadati</taxon>
        <taxon>Pseudomonadota</taxon>
        <taxon>Gammaproteobacteria</taxon>
        <taxon>Enterobacterales</taxon>
        <taxon>Enterobacteriaceae</taxon>
        <taxon>Leclercia</taxon>
    </lineage>
</organism>
<evidence type="ECO:0000313" key="8">
    <source>
        <dbReference type="Proteomes" id="UP000310719"/>
    </source>
</evidence>
<dbReference type="GO" id="GO:0046872">
    <property type="term" value="F:metal ion binding"/>
    <property type="evidence" value="ECO:0007669"/>
    <property type="project" value="UniProtKB-KW"/>
</dbReference>
<feature type="domain" description="4Fe-4S ferredoxin-type" evidence="6">
    <location>
        <begin position="48"/>
        <end position="80"/>
    </location>
</feature>
<gene>
    <name evidence="7" type="primary">hydN_3</name>
    <name evidence="7" type="ORF">NCTC13032_05741</name>
</gene>
<dbReference type="PANTHER" id="PTHR42859">
    <property type="entry name" value="OXIDOREDUCTASE"/>
    <property type="match status" value="1"/>
</dbReference>
<evidence type="ECO:0000256" key="3">
    <source>
        <dbReference type="ARBA" id="ARBA00022737"/>
    </source>
</evidence>
<protein>
    <submittedName>
        <fullName evidence="7">Electron transport protein hydN</fullName>
    </submittedName>
</protein>
<dbReference type="SUPFAM" id="SSF54862">
    <property type="entry name" value="4Fe-4S ferredoxins"/>
    <property type="match status" value="1"/>
</dbReference>
<dbReference type="InterPro" id="IPR017896">
    <property type="entry name" value="4Fe4S_Fe-S-bd"/>
</dbReference>
<keyword evidence="4" id="KW-0408">Iron</keyword>
<dbReference type="InterPro" id="IPR050294">
    <property type="entry name" value="RnfB_subfamily"/>
</dbReference>
<dbReference type="GO" id="GO:0051539">
    <property type="term" value="F:4 iron, 4 sulfur cluster binding"/>
    <property type="evidence" value="ECO:0007669"/>
    <property type="project" value="UniProtKB-KW"/>
</dbReference>
<dbReference type="PROSITE" id="PS51379">
    <property type="entry name" value="4FE4S_FER_2"/>
    <property type="match status" value="2"/>
</dbReference>
<dbReference type="Pfam" id="PF13247">
    <property type="entry name" value="Fer4_11"/>
    <property type="match status" value="1"/>
</dbReference>
<dbReference type="STRING" id="83655.APT61_05055"/>
<evidence type="ECO:0000256" key="4">
    <source>
        <dbReference type="ARBA" id="ARBA00023004"/>
    </source>
</evidence>
<keyword evidence="2" id="KW-0479">Metal-binding</keyword>
<keyword evidence="5" id="KW-0411">Iron-sulfur</keyword>
<keyword evidence="3" id="KW-0677">Repeat</keyword>
<reference evidence="7 8" key="1">
    <citation type="submission" date="2019-05" db="EMBL/GenBank/DDBJ databases">
        <authorList>
            <consortium name="Pathogen Informatics"/>
        </authorList>
    </citation>
    <scope>NUCLEOTIDE SEQUENCE [LARGE SCALE GENOMIC DNA]</scope>
    <source>
        <strain evidence="7 8">NCTC13032</strain>
    </source>
</reference>
<evidence type="ECO:0000256" key="5">
    <source>
        <dbReference type="ARBA" id="ARBA00023014"/>
    </source>
</evidence>
<dbReference type="EMBL" id="LR590464">
    <property type="protein sequence ID" value="VTP76086.1"/>
    <property type="molecule type" value="Genomic_DNA"/>
</dbReference>
<dbReference type="Proteomes" id="UP000310719">
    <property type="component" value="Chromosome"/>
</dbReference>
<proteinExistence type="predicted"/>
<dbReference type="Gene3D" id="3.30.70.20">
    <property type="match status" value="2"/>
</dbReference>
<feature type="domain" description="4Fe-4S ferredoxin-type" evidence="6">
    <location>
        <begin position="2"/>
        <end position="32"/>
    </location>
</feature>
<evidence type="ECO:0000256" key="1">
    <source>
        <dbReference type="ARBA" id="ARBA00022485"/>
    </source>
</evidence>
<evidence type="ECO:0000259" key="6">
    <source>
        <dbReference type="PROSITE" id="PS51379"/>
    </source>
</evidence>
<keyword evidence="1" id="KW-0004">4Fe-4S</keyword>